<feature type="non-terminal residue" evidence="10">
    <location>
        <position position="1"/>
    </location>
</feature>
<proteinExistence type="inferred from homology"/>
<sequence>LLHDILKKKPKPSDSVDSVIIVDCIPKVGKDRLEKLKNVIKKLFSKFGTVVNTFYPVDEEGTTKGYMFLEFSSPQNAHEAVKMTHGYKLDKTHVFKVNHFSDFEKYVNIPEDWTPPEPKDYEDMGNLRNWLMNKECYDQFSVIYGEGEKTAIFLNTPEPTKVEERARWTETYVRWSPQGTYLATFHQKGIALWGGPDFTRIMKFGHQGVQLIDFSPCERYLVTFSPLQDSHDDPQAIIIWDILSGVKKRGFHCGSRSTWPIFKWNHNGDYFARIGEDAISIFETPSFGLKDKKSLKIPAVRDFSWSPTDNILAYWVPEQSNTPARVTLVEIPSRKELCVRNLFNVADCRMHWQKSGDHLCVKVDRYKAKKVENKDQVKYSGIYYNFELFRIREKQIPVDKVEEKEQVLAFAWEPVGNKFAYIHGEAPRISVTFYKIHPNGGKVELFKTLEKKAANHLFWSPNGQFIVLAGLRSMNGVLEFVDTQDMTIMNQTEHFMATDVEWDPTGRYVVSAVSWWGHKVDNGYWLWNFQGVSQHRQPLEKFCQLQWRPRPPSLLDESKVKEIRKNFKTWAQRFEMEDSTRKQTASKDLMDKRRVLMEAFREYRNRKERDFAEQKKIRLDLRLGVDTDELQNQEDNFTEETIEFLVKVEEKIVEE</sequence>
<keyword evidence="3 10" id="KW-0396">Initiation factor</keyword>
<dbReference type="PANTHER" id="PTHR14068:SF0">
    <property type="entry name" value="EUKARYOTIC TRANSLATION INITIATION FACTOR 3 SUBUNIT B"/>
    <property type="match status" value="1"/>
</dbReference>
<dbReference type="SUPFAM" id="SSF54928">
    <property type="entry name" value="RNA-binding domain, RBD"/>
    <property type="match status" value="1"/>
</dbReference>
<keyword evidence="5" id="KW-0677">Repeat</keyword>
<dbReference type="Pfam" id="PF00076">
    <property type="entry name" value="RRM_1"/>
    <property type="match status" value="1"/>
</dbReference>
<dbReference type="InterPro" id="IPR013979">
    <property type="entry name" value="TIF_beta_prop-like"/>
</dbReference>
<gene>
    <name evidence="10" type="ORF">ElyMa_002261800</name>
</gene>
<evidence type="ECO:0000256" key="1">
    <source>
        <dbReference type="ARBA" id="ARBA00004496"/>
    </source>
</evidence>
<comment type="caution">
    <text evidence="10">The sequence shown here is derived from an EMBL/GenBank/DDBJ whole genome shotgun (WGS) entry which is preliminary data.</text>
</comment>
<dbReference type="FunFam" id="3.30.70.330:FF:000235">
    <property type="entry name" value="Eukaryotic translation initiation factor 3 subunit B"/>
    <property type="match status" value="1"/>
</dbReference>
<evidence type="ECO:0000256" key="2">
    <source>
        <dbReference type="ARBA" id="ARBA00022490"/>
    </source>
</evidence>
<keyword evidence="4" id="KW-0853">WD repeat</keyword>
<accession>A0AAV4FYI5</accession>
<dbReference type="PIRSF" id="PIRSF036424">
    <property type="entry name" value="eIF3b"/>
    <property type="match status" value="1"/>
</dbReference>
<dbReference type="InterPro" id="IPR035979">
    <property type="entry name" value="RBD_domain_sf"/>
</dbReference>
<evidence type="ECO:0000256" key="5">
    <source>
        <dbReference type="ARBA" id="ARBA00022737"/>
    </source>
</evidence>
<keyword evidence="11" id="KW-1185">Reference proteome</keyword>
<dbReference type="PROSITE" id="PS50102">
    <property type="entry name" value="RRM"/>
    <property type="match status" value="1"/>
</dbReference>
<dbReference type="InterPro" id="IPR011042">
    <property type="entry name" value="6-blade_b-propeller_TolB-like"/>
</dbReference>
<evidence type="ECO:0000256" key="3">
    <source>
        <dbReference type="ARBA" id="ARBA00022540"/>
    </source>
</evidence>
<name>A0AAV4FYI5_9GAST</name>
<dbReference type="InterPro" id="IPR034363">
    <property type="entry name" value="eIF3B_RRM"/>
</dbReference>
<dbReference type="SUPFAM" id="SSF82171">
    <property type="entry name" value="DPP6 N-terminal domain-like"/>
    <property type="match status" value="1"/>
</dbReference>
<dbReference type="PANTHER" id="PTHR14068">
    <property type="entry name" value="EUKARYOTIC TRANSLATION INITIATION FACTOR 3 EIF3 -RELATED"/>
    <property type="match status" value="1"/>
</dbReference>
<evidence type="ECO:0000313" key="11">
    <source>
        <dbReference type="Proteomes" id="UP000762676"/>
    </source>
</evidence>
<dbReference type="InterPro" id="IPR011400">
    <property type="entry name" value="EIF3B"/>
</dbReference>
<evidence type="ECO:0000313" key="10">
    <source>
        <dbReference type="EMBL" id="GFR78417.1"/>
    </source>
</evidence>
<comment type="subcellular location">
    <subcellularLocation>
        <location evidence="1">Cytoplasm</location>
    </subcellularLocation>
</comment>
<dbReference type="HAMAP" id="MF_03001">
    <property type="entry name" value="eIF3b"/>
    <property type="match status" value="1"/>
</dbReference>
<keyword evidence="7" id="KW-0648">Protein biosynthesis</keyword>
<keyword evidence="2" id="KW-0963">Cytoplasm</keyword>
<feature type="domain" description="RRM" evidence="9">
    <location>
        <begin position="18"/>
        <end position="102"/>
    </location>
</feature>
<dbReference type="InterPro" id="IPR015943">
    <property type="entry name" value="WD40/YVTN_repeat-like_dom_sf"/>
</dbReference>
<dbReference type="FunFam" id="2.130.10.10:FF:001060">
    <property type="entry name" value="Eukaryotic translation initiation factor 3 subunit B"/>
    <property type="match status" value="1"/>
</dbReference>
<keyword evidence="6 8" id="KW-0694">RNA-binding</keyword>
<dbReference type="Gene3D" id="3.30.70.330">
    <property type="match status" value="1"/>
</dbReference>
<reference evidence="10 11" key="1">
    <citation type="journal article" date="2021" name="Elife">
        <title>Chloroplast acquisition without the gene transfer in kleptoplastic sea slugs, Plakobranchus ocellatus.</title>
        <authorList>
            <person name="Maeda T."/>
            <person name="Takahashi S."/>
            <person name="Yoshida T."/>
            <person name="Shimamura S."/>
            <person name="Takaki Y."/>
            <person name="Nagai Y."/>
            <person name="Toyoda A."/>
            <person name="Suzuki Y."/>
            <person name="Arimoto A."/>
            <person name="Ishii H."/>
            <person name="Satoh N."/>
            <person name="Nishiyama T."/>
            <person name="Hasebe M."/>
            <person name="Maruyama T."/>
            <person name="Minagawa J."/>
            <person name="Obokata J."/>
            <person name="Shigenobu S."/>
        </authorList>
    </citation>
    <scope>NUCLEOTIDE SEQUENCE [LARGE SCALE GENOMIC DNA]</scope>
</reference>
<dbReference type="SMART" id="SM00360">
    <property type="entry name" value="RRM"/>
    <property type="match status" value="1"/>
</dbReference>
<dbReference type="InterPro" id="IPR012677">
    <property type="entry name" value="Nucleotide-bd_a/b_plait_sf"/>
</dbReference>
<dbReference type="InterPro" id="IPR000504">
    <property type="entry name" value="RRM_dom"/>
</dbReference>
<protein>
    <submittedName>
        <fullName evidence="10">Eukaryotic translation initiation factor 3 subunit B</fullName>
    </submittedName>
</protein>
<dbReference type="Gene3D" id="2.130.10.10">
    <property type="entry name" value="YVTN repeat-like/Quinoprotein amine dehydrogenase"/>
    <property type="match status" value="1"/>
</dbReference>
<evidence type="ECO:0000256" key="8">
    <source>
        <dbReference type="PROSITE-ProRule" id="PRU00176"/>
    </source>
</evidence>
<dbReference type="GO" id="GO:0003743">
    <property type="term" value="F:translation initiation factor activity"/>
    <property type="evidence" value="ECO:0007669"/>
    <property type="project" value="UniProtKB-KW"/>
</dbReference>
<evidence type="ECO:0000259" key="9">
    <source>
        <dbReference type="PROSITE" id="PS50102"/>
    </source>
</evidence>
<organism evidence="10 11">
    <name type="scientific">Elysia marginata</name>
    <dbReference type="NCBI Taxonomy" id="1093978"/>
    <lineage>
        <taxon>Eukaryota</taxon>
        <taxon>Metazoa</taxon>
        <taxon>Spiralia</taxon>
        <taxon>Lophotrochozoa</taxon>
        <taxon>Mollusca</taxon>
        <taxon>Gastropoda</taxon>
        <taxon>Heterobranchia</taxon>
        <taxon>Euthyneura</taxon>
        <taxon>Panpulmonata</taxon>
        <taxon>Sacoglossa</taxon>
        <taxon>Placobranchoidea</taxon>
        <taxon>Plakobranchidae</taxon>
        <taxon>Elysia</taxon>
    </lineage>
</organism>
<dbReference type="GO" id="GO:0031369">
    <property type="term" value="F:translation initiation factor binding"/>
    <property type="evidence" value="ECO:0007669"/>
    <property type="project" value="InterPro"/>
</dbReference>
<evidence type="ECO:0000256" key="6">
    <source>
        <dbReference type="ARBA" id="ARBA00022884"/>
    </source>
</evidence>
<dbReference type="AlphaFoldDB" id="A0AAV4FYI5"/>
<dbReference type="GO" id="GO:0003723">
    <property type="term" value="F:RNA binding"/>
    <property type="evidence" value="ECO:0007669"/>
    <property type="project" value="UniProtKB-UniRule"/>
</dbReference>
<dbReference type="Proteomes" id="UP000762676">
    <property type="component" value="Unassembled WGS sequence"/>
</dbReference>
<evidence type="ECO:0000256" key="4">
    <source>
        <dbReference type="ARBA" id="ARBA00022574"/>
    </source>
</evidence>
<dbReference type="Gene3D" id="2.120.10.30">
    <property type="entry name" value="TolB, C-terminal domain"/>
    <property type="match status" value="1"/>
</dbReference>
<evidence type="ECO:0000256" key="7">
    <source>
        <dbReference type="ARBA" id="ARBA00022917"/>
    </source>
</evidence>
<dbReference type="Pfam" id="PF08662">
    <property type="entry name" value="eIF2A"/>
    <property type="match status" value="1"/>
</dbReference>
<dbReference type="EMBL" id="BMAT01004697">
    <property type="protein sequence ID" value="GFR78417.1"/>
    <property type="molecule type" value="Genomic_DNA"/>
</dbReference>
<dbReference type="CDD" id="cd12278">
    <property type="entry name" value="RRM_eIF3B"/>
    <property type="match status" value="1"/>
</dbReference>
<dbReference type="GO" id="GO:0005852">
    <property type="term" value="C:eukaryotic translation initiation factor 3 complex"/>
    <property type="evidence" value="ECO:0007669"/>
    <property type="project" value="InterPro"/>
</dbReference>